<organism evidence="2 3">
    <name type="scientific">Riccia fluitans</name>
    <dbReference type="NCBI Taxonomy" id="41844"/>
    <lineage>
        <taxon>Eukaryota</taxon>
        <taxon>Viridiplantae</taxon>
        <taxon>Streptophyta</taxon>
        <taxon>Embryophyta</taxon>
        <taxon>Marchantiophyta</taxon>
        <taxon>Marchantiopsida</taxon>
        <taxon>Marchantiidae</taxon>
        <taxon>Marchantiales</taxon>
        <taxon>Ricciaceae</taxon>
        <taxon>Riccia</taxon>
    </lineage>
</organism>
<accession>A0ABD1XIV4</accession>
<keyword evidence="3" id="KW-1185">Reference proteome</keyword>
<evidence type="ECO:0000313" key="2">
    <source>
        <dbReference type="EMBL" id="KAL2608850.1"/>
    </source>
</evidence>
<evidence type="ECO:0000313" key="3">
    <source>
        <dbReference type="Proteomes" id="UP001605036"/>
    </source>
</evidence>
<name>A0ABD1XIV4_9MARC</name>
<comment type="caution">
    <text evidence="2">The sequence shown here is derived from an EMBL/GenBank/DDBJ whole genome shotgun (WGS) entry which is preliminary data.</text>
</comment>
<reference evidence="2 3" key="1">
    <citation type="submission" date="2024-09" db="EMBL/GenBank/DDBJ databases">
        <title>Chromosome-scale assembly of Riccia fluitans.</title>
        <authorList>
            <person name="Paukszto L."/>
            <person name="Sawicki J."/>
            <person name="Karawczyk K."/>
            <person name="Piernik-Szablinska J."/>
            <person name="Szczecinska M."/>
            <person name="Mazdziarz M."/>
        </authorList>
    </citation>
    <scope>NUCLEOTIDE SEQUENCE [LARGE SCALE GENOMIC DNA]</scope>
    <source>
        <strain evidence="2">Rf_01</strain>
        <tissue evidence="2">Aerial parts of the thallus</tissue>
    </source>
</reference>
<feature type="region of interest" description="Disordered" evidence="1">
    <location>
        <begin position="245"/>
        <end position="268"/>
    </location>
</feature>
<evidence type="ECO:0000256" key="1">
    <source>
        <dbReference type="SAM" id="MobiDB-lite"/>
    </source>
</evidence>
<dbReference type="Proteomes" id="UP001605036">
    <property type="component" value="Unassembled WGS sequence"/>
</dbReference>
<feature type="compositionally biased region" description="Basic and acidic residues" evidence="1">
    <location>
        <begin position="209"/>
        <end position="219"/>
    </location>
</feature>
<feature type="region of interest" description="Disordered" evidence="1">
    <location>
        <begin position="120"/>
        <end position="233"/>
    </location>
</feature>
<sequence>MESEWPEGIRMEVDEEGTHAEFEILYEKLPDGCFTCHEVGHNAKFYPQTTKCKHASEEVLGEVLAEANKSVDETADTLESEKDEEAAPIPDSQPANTTFHPDHRVNTVFTNNIFEALAGDNLGIDEEETEEGKEPITKNEIANDFDLNEAIRGDRSPTTANQDGLPAQDVSQQEGPPVEIPPSYGDQHPTKARESRDGGRRGKLARRSSVIEEPTRETEIEAQNPGNKAVEQTGKIHNKYLLEVTGPKSTQSISPKVLARNKKKNKSK</sequence>
<dbReference type="AlphaFoldDB" id="A0ABD1XIV4"/>
<feature type="compositionally biased region" description="Acidic residues" evidence="1">
    <location>
        <begin position="73"/>
        <end position="86"/>
    </location>
</feature>
<feature type="compositionally biased region" description="Basic and acidic residues" evidence="1">
    <location>
        <begin position="188"/>
        <end position="200"/>
    </location>
</feature>
<feature type="compositionally biased region" description="Basic residues" evidence="1">
    <location>
        <begin position="259"/>
        <end position="268"/>
    </location>
</feature>
<feature type="region of interest" description="Disordered" evidence="1">
    <location>
        <begin position="73"/>
        <end position="102"/>
    </location>
</feature>
<proteinExistence type="predicted"/>
<gene>
    <name evidence="2" type="ORF">R1flu_027423</name>
</gene>
<dbReference type="EMBL" id="JBHFFA010000008">
    <property type="protein sequence ID" value="KAL2608850.1"/>
    <property type="molecule type" value="Genomic_DNA"/>
</dbReference>
<protein>
    <submittedName>
        <fullName evidence="2">Uncharacterized protein</fullName>
    </submittedName>
</protein>